<dbReference type="InterPro" id="IPR040170">
    <property type="entry name" value="Cytosol_ACT"/>
</dbReference>
<dbReference type="InterPro" id="IPR006683">
    <property type="entry name" value="Thioestr_dom"/>
</dbReference>
<dbReference type="AlphaFoldDB" id="A0A523BGM5"/>
<dbReference type="PANTHER" id="PTHR11049">
    <property type="entry name" value="ACYL COENZYME A THIOESTER HYDROLASE"/>
    <property type="match status" value="1"/>
</dbReference>
<evidence type="ECO:0000256" key="1">
    <source>
        <dbReference type="ARBA" id="ARBA00022801"/>
    </source>
</evidence>
<dbReference type="Pfam" id="PF03061">
    <property type="entry name" value="4HBT"/>
    <property type="match status" value="1"/>
</dbReference>
<name>A0A523BGM5_9CREN</name>
<organism evidence="3 4">
    <name type="scientific">Thermoproteota archaeon</name>
    <dbReference type="NCBI Taxonomy" id="2056631"/>
    <lineage>
        <taxon>Archaea</taxon>
        <taxon>Thermoproteota</taxon>
    </lineage>
</organism>
<dbReference type="InterPro" id="IPR033120">
    <property type="entry name" value="HOTDOG_ACOT"/>
</dbReference>
<dbReference type="InterPro" id="IPR029069">
    <property type="entry name" value="HotDog_dom_sf"/>
</dbReference>
<evidence type="ECO:0000259" key="2">
    <source>
        <dbReference type="PROSITE" id="PS51770"/>
    </source>
</evidence>
<dbReference type="GO" id="GO:0005829">
    <property type="term" value="C:cytosol"/>
    <property type="evidence" value="ECO:0007669"/>
    <property type="project" value="TreeGrafter"/>
</dbReference>
<reference evidence="3 4" key="1">
    <citation type="journal article" date="2019" name="Nat. Microbiol.">
        <title>Expanding anaerobic alkane metabolism in the domain of Archaea.</title>
        <authorList>
            <person name="Wang Y."/>
            <person name="Wegener G."/>
            <person name="Hou J."/>
            <person name="Wang F."/>
            <person name="Xiao X."/>
        </authorList>
    </citation>
    <scope>NUCLEOTIDE SEQUENCE [LARGE SCALE GENOMIC DNA]</scope>
    <source>
        <strain evidence="3">WYZ-LMO10</strain>
    </source>
</reference>
<dbReference type="PROSITE" id="PS51770">
    <property type="entry name" value="HOTDOG_ACOT"/>
    <property type="match status" value="1"/>
</dbReference>
<protein>
    <submittedName>
        <fullName evidence="3">Acyl-CoA thioesterase</fullName>
    </submittedName>
</protein>
<proteinExistence type="predicted"/>
<dbReference type="GO" id="GO:0006637">
    <property type="term" value="P:acyl-CoA metabolic process"/>
    <property type="evidence" value="ECO:0007669"/>
    <property type="project" value="TreeGrafter"/>
</dbReference>
<gene>
    <name evidence="3" type="ORF">DSO08_00660</name>
</gene>
<keyword evidence="1" id="KW-0378">Hydrolase</keyword>
<dbReference type="GO" id="GO:0052816">
    <property type="term" value="F:long-chain fatty acyl-CoA hydrolase activity"/>
    <property type="evidence" value="ECO:0007669"/>
    <property type="project" value="TreeGrafter"/>
</dbReference>
<dbReference type="Proteomes" id="UP000315399">
    <property type="component" value="Unassembled WGS sequence"/>
</dbReference>
<feature type="domain" description="HotDog ACOT-type" evidence="2">
    <location>
        <begin position="8"/>
        <end position="120"/>
    </location>
</feature>
<accession>A0A523BGM5</accession>
<dbReference type="Gene3D" id="3.10.129.10">
    <property type="entry name" value="Hotdog Thioesterase"/>
    <property type="match status" value="1"/>
</dbReference>
<dbReference type="EMBL" id="QNVH01000003">
    <property type="protein sequence ID" value="TDA40075.1"/>
    <property type="molecule type" value="Genomic_DNA"/>
</dbReference>
<evidence type="ECO:0000313" key="3">
    <source>
        <dbReference type="EMBL" id="TDA40075.1"/>
    </source>
</evidence>
<evidence type="ECO:0000313" key="4">
    <source>
        <dbReference type="Proteomes" id="UP000315399"/>
    </source>
</evidence>
<sequence>MEQAKKVSESALTSVRWMFPSDANPAGNVFGGAIVRYIDEIAAAVAQRHARSNVVIASMDRMDFHRPVRVGDLLILKASINYVGNSSMEVGVRVEAENPRTGEVVHAASAYCTMVALDENGRPKRVPRLIPETEEEKRRFLEGQKRREERLKLLRSQT</sequence>
<dbReference type="PANTHER" id="PTHR11049:SF16">
    <property type="entry name" value="PROTEIN VDLD"/>
    <property type="match status" value="1"/>
</dbReference>
<dbReference type="CDD" id="cd03442">
    <property type="entry name" value="BFIT_BACH"/>
    <property type="match status" value="1"/>
</dbReference>
<comment type="caution">
    <text evidence="3">The sequence shown here is derived from an EMBL/GenBank/DDBJ whole genome shotgun (WGS) entry which is preliminary data.</text>
</comment>
<dbReference type="SUPFAM" id="SSF54637">
    <property type="entry name" value="Thioesterase/thiol ester dehydrase-isomerase"/>
    <property type="match status" value="1"/>
</dbReference>